<reference evidence="4 5" key="1">
    <citation type="submission" date="2024-12" db="EMBL/GenBank/DDBJ databases">
        <title>Forecasting of Potato common scab and diversities of Pathogenic streptomyces spp. in china.</title>
        <authorList>
            <person name="Handique U."/>
            <person name="Wu J."/>
        </authorList>
    </citation>
    <scope>NUCLEOTIDE SEQUENCE [LARGE SCALE GENOMIC DNA]</scope>
    <source>
        <strain evidence="4 5">ZRIMU1585</strain>
    </source>
</reference>
<evidence type="ECO:0000313" key="4">
    <source>
        <dbReference type="EMBL" id="MFM9653705.1"/>
    </source>
</evidence>
<dbReference type="PANTHER" id="PTHR34378">
    <property type="entry name" value="GLUTAMATE--CYSTEINE LIGASE, CHLOROPLASTIC"/>
    <property type="match status" value="1"/>
</dbReference>
<dbReference type="Proteomes" id="UP001631993">
    <property type="component" value="Unassembled WGS sequence"/>
</dbReference>
<organism evidence="4 5">
    <name type="scientific">Streptomyces galilaeus</name>
    <dbReference type="NCBI Taxonomy" id="33899"/>
    <lineage>
        <taxon>Bacteria</taxon>
        <taxon>Bacillati</taxon>
        <taxon>Actinomycetota</taxon>
        <taxon>Actinomycetes</taxon>
        <taxon>Kitasatosporales</taxon>
        <taxon>Streptomycetaceae</taxon>
        <taxon>Streptomyces</taxon>
    </lineage>
</organism>
<evidence type="ECO:0000256" key="3">
    <source>
        <dbReference type="ARBA" id="ARBA00022840"/>
    </source>
</evidence>
<keyword evidence="5" id="KW-1185">Reference proteome</keyword>
<proteinExistence type="predicted"/>
<gene>
    <name evidence="4" type="ORF">ACKI1S_47635</name>
</gene>
<evidence type="ECO:0000256" key="2">
    <source>
        <dbReference type="ARBA" id="ARBA00022741"/>
    </source>
</evidence>
<keyword evidence="3" id="KW-0067">ATP-binding</keyword>
<evidence type="ECO:0008006" key="6">
    <source>
        <dbReference type="Google" id="ProtNLM"/>
    </source>
</evidence>
<name>A0ABW9IZ55_STRGJ</name>
<dbReference type="Gene3D" id="3.30.590.20">
    <property type="match status" value="1"/>
</dbReference>
<dbReference type="InterPro" id="IPR035434">
    <property type="entry name" value="GCL_bact_plant"/>
</dbReference>
<protein>
    <recommendedName>
        <fullName evidence="6">Glutamate--cysteine ligase</fullName>
    </recommendedName>
</protein>
<dbReference type="EMBL" id="JBJVNE010000234">
    <property type="protein sequence ID" value="MFM9653705.1"/>
    <property type="molecule type" value="Genomic_DNA"/>
</dbReference>
<keyword evidence="1" id="KW-0436">Ligase</keyword>
<feature type="non-terminal residue" evidence="4">
    <location>
        <position position="85"/>
    </location>
</feature>
<dbReference type="RefSeq" id="WP_409097927.1">
    <property type="nucleotide sequence ID" value="NZ_JBJVNE010000234.1"/>
</dbReference>
<evidence type="ECO:0000256" key="1">
    <source>
        <dbReference type="ARBA" id="ARBA00022598"/>
    </source>
</evidence>
<comment type="caution">
    <text evidence="4">The sequence shown here is derived from an EMBL/GenBank/DDBJ whole genome shotgun (WGS) entry which is preliminary data.</text>
</comment>
<keyword evidence="2" id="KW-0547">Nucleotide-binding</keyword>
<sequence length="85" mass="9683">MSTRQETDINEPFIESRDALVAPMQKGEKPRADWRIGTEHEKFVYRHADRRAPSYAEPGGIRDLLLGLAEFGWEPVIEGDNVIAM</sequence>
<dbReference type="PANTHER" id="PTHR34378:SF1">
    <property type="entry name" value="GLUTAMATE--CYSTEINE LIGASE, CHLOROPLASTIC"/>
    <property type="match status" value="1"/>
</dbReference>
<accession>A0ABW9IZ55</accession>
<evidence type="ECO:0000313" key="5">
    <source>
        <dbReference type="Proteomes" id="UP001631993"/>
    </source>
</evidence>